<dbReference type="Gene3D" id="3.90.25.10">
    <property type="entry name" value="UDP-galactose 4-epimerase, domain 1"/>
    <property type="match status" value="1"/>
</dbReference>
<dbReference type="RefSeq" id="WP_191247976.1">
    <property type="nucleotide sequence ID" value="NZ_BNAU01000008.1"/>
</dbReference>
<dbReference type="SUPFAM" id="SSF51735">
    <property type="entry name" value="NAD(P)-binding Rossmann-fold domains"/>
    <property type="match status" value="1"/>
</dbReference>
<name>A0ABQ3JCI2_9PSEU</name>
<sequence length="289" mass="31152">MIVITAPTGRIGRHLTESLLTAGAPVRVIVRDPSRLTPGVREKAEVVVGSHGDPEVVGKAFAGADAVFWLVPPNPAADSLDRAFLDFTRPACELFRTQDLRVVGVSALGRGVAVNAGLVSASLAMDDLIARTGVRYRALTMPTFMDNLLWQASSIMRDGVWSAMAIPDHKRPLCATKDIADAAARLLLDESWTGRGEVPVLGPEDLSHLEMAEIMSDVLGRPVRFEPVTAEALTAGLRQQGWSETMARGMVDMMAAKNAGLDNAEPRTPESTTPTTFRQWCEENLRPAA</sequence>
<dbReference type="InterPro" id="IPR051604">
    <property type="entry name" value="Ergot_Alk_Oxidoreductase"/>
</dbReference>
<dbReference type="Gene3D" id="3.40.50.720">
    <property type="entry name" value="NAD(P)-binding Rossmann-like Domain"/>
    <property type="match status" value="1"/>
</dbReference>
<dbReference type="InterPro" id="IPR016040">
    <property type="entry name" value="NAD(P)-bd_dom"/>
</dbReference>
<dbReference type="PANTHER" id="PTHR43162">
    <property type="match status" value="1"/>
</dbReference>
<dbReference type="PANTHER" id="PTHR43162:SF1">
    <property type="entry name" value="PRESTALK A DIFFERENTIATION PROTEIN A"/>
    <property type="match status" value="1"/>
</dbReference>
<feature type="domain" description="NAD(P)-binding" evidence="1">
    <location>
        <begin position="8"/>
        <end position="147"/>
    </location>
</feature>
<evidence type="ECO:0000259" key="1">
    <source>
        <dbReference type="Pfam" id="PF13460"/>
    </source>
</evidence>
<dbReference type="InterPro" id="IPR036291">
    <property type="entry name" value="NAD(P)-bd_dom_sf"/>
</dbReference>
<dbReference type="EMBL" id="BNAU01000008">
    <property type="protein sequence ID" value="GHF18208.1"/>
    <property type="molecule type" value="Genomic_DNA"/>
</dbReference>
<gene>
    <name evidence="2" type="ORF">GCM10017786_59940</name>
</gene>
<evidence type="ECO:0000313" key="3">
    <source>
        <dbReference type="Proteomes" id="UP000605897"/>
    </source>
</evidence>
<reference evidence="3" key="1">
    <citation type="journal article" date="2019" name="Int. J. Syst. Evol. Microbiol.">
        <title>The Global Catalogue of Microorganisms (GCM) 10K type strain sequencing project: providing services to taxonomists for standard genome sequencing and annotation.</title>
        <authorList>
            <consortium name="The Broad Institute Genomics Platform"/>
            <consortium name="The Broad Institute Genome Sequencing Center for Infectious Disease"/>
            <person name="Wu L."/>
            <person name="Ma J."/>
        </authorList>
    </citation>
    <scope>NUCLEOTIDE SEQUENCE [LARGE SCALE GENOMIC DNA]</scope>
    <source>
        <strain evidence="3">CGMCC 4.7677</strain>
    </source>
</reference>
<evidence type="ECO:0000313" key="2">
    <source>
        <dbReference type="EMBL" id="GHF18208.1"/>
    </source>
</evidence>
<keyword evidence="3" id="KW-1185">Reference proteome</keyword>
<organism evidence="2 3">
    <name type="scientific">Amycolatopsis deserti</name>
    <dbReference type="NCBI Taxonomy" id="185696"/>
    <lineage>
        <taxon>Bacteria</taxon>
        <taxon>Bacillati</taxon>
        <taxon>Actinomycetota</taxon>
        <taxon>Actinomycetes</taxon>
        <taxon>Pseudonocardiales</taxon>
        <taxon>Pseudonocardiaceae</taxon>
        <taxon>Amycolatopsis</taxon>
    </lineage>
</organism>
<proteinExistence type="predicted"/>
<accession>A0ABQ3JCI2</accession>
<protein>
    <submittedName>
        <fullName evidence="2">NmrA family transcriptional regulator</fullName>
    </submittedName>
</protein>
<comment type="caution">
    <text evidence="2">The sequence shown here is derived from an EMBL/GenBank/DDBJ whole genome shotgun (WGS) entry which is preliminary data.</text>
</comment>
<dbReference type="Pfam" id="PF13460">
    <property type="entry name" value="NAD_binding_10"/>
    <property type="match status" value="1"/>
</dbReference>
<dbReference type="Proteomes" id="UP000605897">
    <property type="component" value="Unassembled WGS sequence"/>
</dbReference>